<accession>V9W026</accession>
<keyword evidence="5" id="KW-0233">DNA recombination</keyword>
<keyword evidence="7" id="KW-1185">Reference proteome</keyword>
<keyword evidence="3" id="KW-0815">Transposition</keyword>
<keyword evidence="4" id="KW-0238">DNA-binding</keyword>
<comment type="similarity">
    <text evidence="2">Belongs to the transposase mutator family.</text>
</comment>
<dbReference type="Pfam" id="PF00872">
    <property type="entry name" value="Transposase_mut"/>
    <property type="match status" value="1"/>
</dbReference>
<dbReference type="HOGENOM" id="CLU_036805_10_4_5"/>
<dbReference type="GO" id="GO:0004803">
    <property type="term" value="F:transposase activity"/>
    <property type="evidence" value="ECO:0007669"/>
    <property type="project" value="InterPro"/>
</dbReference>
<protein>
    <recommendedName>
        <fullName evidence="8">Transposase</fullName>
    </recommendedName>
</protein>
<evidence type="ECO:0000313" key="6">
    <source>
        <dbReference type="EMBL" id="AHD02990.1"/>
    </source>
</evidence>
<proteinExistence type="inferred from homology"/>
<dbReference type="PATRIC" id="fig|999552.6.peg.1573"/>
<dbReference type="EMBL" id="CP006773">
    <property type="protein sequence ID" value="AHD02990.1"/>
    <property type="molecule type" value="Genomic_DNA"/>
</dbReference>
<evidence type="ECO:0000256" key="4">
    <source>
        <dbReference type="ARBA" id="ARBA00023125"/>
    </source>
</evidence>
<dbReference type="GO" id="GO:0006313">
    <property type="term" value="P:DNA transposition"/>
    <property type="evidence" value="ECO:0007669"/>
    <property type="project" value="InterPro"/>
</dbReference>
<dbReference type="GO" id="GO:0003677">
    <property type="term" value="F:DNA binding"/>
    <property type="evidence" value="ECO:0007669"/>
    <property type="project" value="UniProtKB-KW"/>
</dbReference>
<gene>
    <name evidence="6" type="ORF">METH_07815</name>
</gene>
<dbReference type="Proteomes" id="UP000018780">
    <property type="component" value="Chromosome"/>
</dbReference>
<dbReference type="AlphaFoldDB" id="V9W026"/>
<name>V9W026_9RHOB</name>
<evidence type="ECO:0000256" key="3">
    <source>
        <dbReference type="ARBA" id="ARBA00022578"/>
    </source>
</evidence>
<comment type="function">
    <text evidence="1">Required for the transposition of the insertion element.</text>
</comment>
<sequence length="41" mass="4337">MDATYLKVRQGGRIVSVADTIAVGVFMNGRREVLGMAIGPS</sequence>
<evidence type="ECO:0008006" key="8">
    <source>
        <dbReference type="Google" id="ProtNLM"/>
    </source>
</evidence>
<organism evidence="6 7">
    <name type="scientific">Leisingera methylohalidivorans DSM 14336</name>
    <dbReference type="NCBI Taxonomy" id="999552"/>
    <lineage>
        <taxon>Bacteria</taxon>
        <taxon>Pseudomonadati</taxon>
        <taxon>Pseudomonadota</taxon>
        <taxon>Alphaproteobacteria</taxon>
        <taxon>Rhodobacterales</taxon>
        <taxon>Roseobacteraceae</taxon>
        <taxon>Leisingera</taxon>
    </lineage>
</organism>
<evidence type="ECO:0000256" key="2">
    <source>
        <dbReference type="ARBA" id="ARBA00010961"/>
    </source>
</evidence>
<evidence type="ECO:0000256" key="5">
    <source>
        <dbReference type="ARBA" id="ARBA00023172"/>
    </source>
</evidence>
<evidence type="ECO:0000313" key="7">
    <source>
        <dbReference type="Proteomes" id="UP000018780"/>
    </source>
</evidence>
<dbReference type="KEGG" id="lmd:METH_07815"/>
<dbReference type="InterPro" id="IPR001207">
    <property type="entry name" value="Transposase_mutator"/>
</dbReference>
<evidence type="ECO:0000256" key="1">
    <source>
        <dbReference type="ARBA" id="ARBA00002190"/>
    </source>
</evidence>
<reference evidence="6 7" key="1">
    <citation type="submission" date="2013-09" db="EMBL/GenBank/DDBJ databases">
        <authorList>
            <consortium name="DOE Joint Genome Institute"/>
            <person name="Klenk H.-P."/>
            <person name="Huntemann M."/>
            <person name="Han J."/>
            <person name="Chen A."/>
            <person name="Kyrpides N."/>
            <person name="Mavromatis K."/>
            <person name="Markowitz V."/>
            <person name="Palaniappan K."/>
            <person name="Ivanova N."/>
            <person name="Schaumberg A."/>
            <person name="Pati A."/>
            <person name="Liolios K."/>
            <person name="Nordberg H.P."/>
            <person name="Cantor M.N."/>
            <person name="Hua S.X."/>
            <person name="Woyke T."/>
        </authorList>
    </citation>
    <scope>NUCLEOTIDE SEQUENCE [LARGE SCALE GENOMIC DNA]</scope>
    <source>
        <strain evidence="6 7">DSM 14336</strain>
    </source>
</reference>